<feature type="transmembrane region" description="Helical" evidence="7">
    <location>
        <begin position="290"/>
        <end position="310"/>
    </location>
</feature>
<feature type="transmembrane region" description="Helical" evidence="7">
    <location>
        <begin position="316"/>
        <end position="336"/>
    </location>
</feature>
<dbReference type="Pfam" id="PF05977">
    <property type="entry name" value="MFS_3"/>
    <property type="match status" value="1"/>
</dbReference>
<reference evidence="8 9" key="1">
    <citation type="submission" date="2020-07" db="EMBL/GenBank/DDBJ databases">
        <title>Sequencing the genomes of 1000 actinobacteria strains.</title>
        <authorList>
            <person name="Klenk H.-P."/>
        </authorList>
    </citation>
    <scope>NUCLEOTIDE SEQUENCE [LARGE SCALE GENOMIC DNA]</scope>
    <source>
        <strain evidence="8 9">LI1</strain>
    </source>
</reference>
<dbReference type="RefSeq" id="WP_179577257.1">
    <property type="nucleotide sequence ID" value="NZ_JACCFM010000001.1"/>
</dbReference>
<protein>
    <submittedName>
        <fullName evidence="8">MFS family permease</fullName>
    </submittedName>
</protein>
<keyword evidence="6 7" id="KW-0472">Membrane</keyword>
<dbReference type="InterPro" id="IPR036259">
    <property type="entry name" value="MFS_trans_sf"/>
</dbReference>
<comment type="caution">
    <text evidence="8">The sequence shown here is derived from an EMBL/GenBank/DDBJ whole genome shotgun (WGS) entry which is preliminary data.</text>
</comment>
<evidence type="ECO:0000256" key="4">
    <source>
        <dbReference type="ARBA" id="ARBA00022692"/>
    </source>
</evidence>
<keyword evidence="2" id="KW-0813">Transport</keyword>
<dbReference type="GO" id="GO:0005886">
    <property type="term" value="C:plasma membrane"/>
    <property type="evidence" value="ECO:0007669"/>
    <property type="project" value="UniProtKB-SubCell"/>
</dbReference>
<feature type="transmembrane region" description="Helical" evidence="7">
    <location>
        <begin position="263"/>
        <end position="283"/>
    </location>
</feature>
<dbReference type="PANTHER" id="PTHR23513">
    <property type="entry name" value="INTEGRAL MEMBRANE EFFLUX PROTEIN-RELATED"/>
    <property type="match status" value="1"/>
</dbReference>
<evidence type="ECO:0000313" key="8">
    <source>
        <dbReference type="EMBL" id="NYJ18332.1"/>
    </source>
</evidence>
<accession>A0A7Z0ECD3</accession>
<feature type="transmembrane region" description="Helical" evidence="7">
    <location>
        <begin position="92"/>
        <end position="119"/>
    </location>
</feature>
<evidence type="ECO:0000256" key="1">
    <source>
        <dbReference type="ARBA" id="ARBA00004651"/>
    </source>
</evidence>
<organism evidence="8 9">
    <name type="scientific">Glaciibacter psychrotolerans</name>
    <dbReference type="NCBI Taxonomy" id="670054"/>
    <lineage>
        <taxon>Bacteria</taxon>
        <taxon>Bacillati</taxon>
        <taxon>Actinomycetota</taxon>
        <taxon>Actinomycetes</taxon>
        <taxon>Micrococcales</taxon>
        <taxon>Microbacteriaceae</taxon>
        <taxon>Glaciibacter</taxon>
    </lineage>
</organism>
<keyword evidence="9" id="KW-1185">Reference proteome</keyword>
<proteinExistence type="predicted"/>
<dbReference type="AlphaFoldDB" id="A0A7Z0ECD3"/>
<dbReference type="PANTHER" id="PTHR23513:SF6">
    <property type="entry name" value="MAJOR FACILITATOR SUPERFAMILY ASSOCIATED DOMAIN-CONTAINING PROTEIN"/>
    <property type="match status" value="1"/>
</dbReference>
<keyword evidence="3" id="KW-1003">Cell membrane</keyword>
<dbReference type="EMBL" id="JACCFM010000001">
    <property type="protein sequence ID" value="NYJ18332.1"/>
    <property type="molecule type" value="Genomic_DNA"/>
</dbReference>
<dbReference type="Gene3D" id="1.20.1250.20">
    <property type="entry name" value="MFS general substrate transporter like domains"/>
    <property type="match status" value="1"/>
</dbReference>
<evidence type="ECO:0000256" key="3">
    <source>
        <dbReference type="ARBA" id="ARBA00022475"/>
    </source>
</evidence>
<feature type="transmembrane region" description="Helical" evidence="7">
    <location>
        <begin position="48"/>
        <end position="72"/>
    </location>
</feature>
<comment type="subcellular location">
    <subcellularLocation>
        <location evidence="1">Cell membrane</location>
        <topology evidence="1">Multi-pass membrane protein</topology>
    </subcellularLocation>
</comment>
<dbReference type="InterPro" id="IPR010290">
    <property type="entry name" value="TM_effector"/>
</dbReference>
<feature type="transmembrane region" description="Helical" evidence="7">
    <location>
        <begin position="230"/>
        <end position="257"/>
    </location>
</feature>
<gene>
    <name evidence="8" type="ORF">HNR05_000123</name>
</gene>
<evidence type="ECO:0000256" key="5">
    <source>
        <dbReference type="ARBA" id="ARBA00022989"/>
    </source>
</evidence>
<evidence type="ECO:0000256" key="6">
    <source>
        <dbReference type="ARBA" id="ARBA00023136"/>
    </source>
</evidence>
<sequence>MVGRARSSNRLGPAFTNLFTASLASNLGDGIARTAVPLLAARLTDDALLISGVAAMAMLPWLFCAIPAGILIDRIDRRLAMALAEIVRVALAVALCVLAATSTLTIGWLYAIIFVYGAFETLYDGATRAVVPSLVRKIDLPRANSRIEAGELVVQNFLAGPLTSLLFAVSVLIPLGANAVAFAVAAVLAILLPRVASGRQHALARAEPQIAWFRQFVDGYRFIVSSRMLVVLWSVSTMTGLAYSFATASVVLFILHSLQVPEAWFGIFMLSGAVGGIIGSVVANRLKNRWGAGTTMAVMGVIGGVTFVALGAWPNVWAAAVVFAISSGSSTIWNILVMSLRQSIIPGHLLGRVHGTWRTLLWGVMPLGSVLGGLVGRIDLALPLIIGGLAATALSIVFFGFFRRLPNAEDIPDPNGPDALVTL</sequence>
<feature type="transmembrane region" description="Helical" evidence="7">
    <location>
        <begin position="165"/>
        <end position="192"/>
    </location>
</feature>
<evidence type="ECO:0000313" key="9">
    <source>
        <dbReference type="Proteomes" id="UP000537260"/>
    </source>
</evidence>
<feature type="transmembrane region" description="Helical" evidence="7">
    <location>
        <begin position="357"/>
        <end position="375"/>
    </location>
</feature>
<evidence type="ECO:0000256" key="7">
    <source>
        <dbReference type="SAM" id="Phobius"/>
    </source>
</evidence>
<keyword evidence="4 7" id="KW-0812">Transmembrane</keyword>
<name>A0A7Z0ECD3_9MICO</name>
<dbReference type="SUPFAM" id="SSF103473">
    <property type="entry name" value="MFS general substrate transporter"/>
    <property type="match status" value="1"/>
</dbReference>
<feature type="transmembrane region" description="Helical" evidence="7">
    <location>
        <begin position="381"/>
        <end position="402"/>
    </location>
</feature>
<keyword evidence="5 7" id="KW-1133">Transmembrane helix</keyword>
<evidence type="ECO:0000256" key="2">
    <source>
        <dbReference type="ARBA" id="ARBA00022448"/>
    </source>
</evidence>
<dbReference type="Proteomes" id="UP000537260">
    <property type="component" value="Unassembled WGS sequence"/>
</dbReference>
<dbReference type="CDD" id="cd06173">
    <property type="entry name" value="MFS_MefA_like"/>
    <property type="match status" value="1"/>
</dbReference>